<dbReference type="CDD" id="cd03801">
    <property type="entry name" value="GT4_PimA-like"/>
    <property type="match status" value="1"/>
</dbReference>
<evidence type="ECO:0000313" key="2">
    <source>
        <dbReference type="Proteomes" id="UP000215059"/>
    </source>
</evidence>
<dbReference type="SUPFAM" id="SSF53756">
    <property type="entry name" value="UDP-Glycosyltransferase/glycogen phosphorylase"/>
    <property type="match status" value="1"/>
</dbReference>
<dbReference type="EMBL" id="NOII01000003">
    <property type="protein sequence ID" value="OYD57715.1"/>
    <property type="molecule type" value="Genomic_DNA"/>
</dbReference>
<keyword evidence="2" id="KW-1185">Reference proteome</keyword>
<dbReference type="AlphaFoldDB" id="A0A235FAE3"/>
<reference evidence="1 2" key="1">
    <citation type="submission" date="2017-07" db="EMBL/GenBank/DDBJ databases">
        <title>Fictibacillus sp. nov. GDSW-R2A3 Genome sequencing and assembly.</title>
        <authorList>
            <person name="Mayilraj S."/>
        </authorList>
    </citation>
    <scope>NUCLEOTIDE SEQUENCE [LARGE SCALE GENOMIC DNA]</scope>
    <source>
        <strain evidence="1 2">GDSW-R2A3</strain>
    </source>
</reference>
<comment type="caution">
    <text evidence="1">The sequence shown here is derived from an EMBL/GenBank/DDBJ whole genome shotgun (WGS) entry which is preliminary data.</text>
</comment>
<dbReference type="PANTHER" id="PTHR12526">
    <property type="entry name" value="GLYCOSYLTRANSFERASE"/>
    <property type="match status" value="1"/>
</dbReference>
<evidence type="ECO:0000313" key="1">
    <source>
        <dbReference type="EMBL" id="OYD57715.1"/>
    </source>
</evidence>
<dbReference type="Proteomes" id="UP000215059">
    <property type="component" value="Unassembled WGS sequence"/>
</dbReference>
<accession>A0A235FAE3</accession>
<dbReference type="Gene3D" id="3.40.50.2000">
    <property type="entry name" value="Glycogen Phosphorylase B"/>
    <property type="match status" value="2"/>
</dbReference>
<gene>
    <name evidence="1" type="ORF">CGZ90_13710</name>
</gene>
<proteinExistence type="predicted"/>
<organism evidence="1 2">
    <name type="scientific">Fictibacillus aquaticus</name>
    <dbReference type="NCBI Taxonomy" id="2021314"/>
    <lineage>
        <taxon>Bacteria</taxon>
        <taxon>Bacillati</taxon>
        <taxon>Bacillota</taxon>
        <taxon>Bacilli</taxon>
        <taxon>Bacillales</taxon>
        <taxon>Fictibacillaceae</taxon>
        <taxon>Fictibacillus</taxon>
    </lineage>
</organism>
<dbReference type="RefSeq" id="WP_094253066.1">
    <property type="nucleotide sequence ID" value="NZ_JBHLXL010000001.1"/>
</dbReference>
<dbReference type="OrthoDB" id="9807209at2"/>
<sequence length="395" mass="44807">MRILYITPRVPFPPRKGDQLRSYQQLKGLHKLGHDIHLISFGQGTVPQELAKICSKVDLVPFSKITALKNTVIGLKNSSPLQVAFYTSENFTRTIDHAIRNNYYDIVHSQLVRTFPYFHSIKELPNVIDFVDCISLNLNRRTAFTRSLLNPVFSFESKRIARLEKAAAVCYDGGIFISKVDKAAVTSDSTVTTISNGVDLDYFSYQHEFTSENNVVFVGNMSYAPNREGVKHFIQNIYPHIKITEFKLYIVGREPTKDIIALSGKYPNIVVTGEVPDIRTYLRRAKLFVCPLQTGAGVQNKVLEAMAAGVPVLTTSIVNDPIGGRDNDTIFVRNSDKDFAASITELLSKPAQLEQTRAAARQFVEQHYRWERLNRQLEQFYRDVIQKKRLNEVTG</sequence>
<dbReference type="Pfam" id="PF13692">
    <property type="entry name" value="Glyco_trans_1_4"/>
    <property type="match status" value="1"/>
</dbReference>
<name>A0A235FAE3_9BACL</name>
<protein>
    <submittedName>
        <fullName evidence="1">Uncharacterized protein</fullName>
    </submittedName>
</protein>